<feature type="compositionally biased region" description="Basic and acidic residues" evidence="1">
    <location>
        <begin position="371"/>
        <end position="381"/>
    </location>
</feature>
<feature type="compositionally biased region" description="Basic and acidic residues" evidence="1">
    <location>
        <begin position="390"/>
        <end position="407"/>
    </location>
</feature>
<evidence type="ECO:0000313" key="4">
    <source>
        <dbReference type="Proteomes" id="UP000327013"/>
    </source>
</evidence>
<dbReference type="SUPFAM" id="SSF140383">
    <property type="entry name" value="BSD domain-like"/>
    <property type="match status" value="1"/>
</dbReference>
<feature type="domain" description="BSD" evidence="2">
    <location>
        <begin position="293"/>
        <end position="344"/>
    </location>
</feature>
<proteinExistence type="predicted"/>
<organism evidence="3 4">
    <name type="scientific">Carpinus fangiana</name>
    <dbReference type="NCBI Taxonomy" id="176857"/>
    <lineage>
        <taxon>Eukaryota</taxon>
        <taxon>Viridiplantae</taxon>
        <taxon>Streptophyta</taxon>
        <taxon>Embryophyta</taxon>
        <taxon>Tracheophyta</taxon>
        <taxon>Spermatophyta</taxon>
        <taxon>Magnoliopsida</taxon>
        <taxon>eudicotyledons</taxon>
        <taxon>Gunneridae</taxon>
        <taxon>Pentapetalae</taxon>
        <taxon>rosids</taxon>
        <taxon>fabids</taxon>
        <taxon>Fagales</taxon>
        <taxon>Betulaceae</taxon>
        <taxon>Carpinus</taxon>
    </lineage>
</organism>
<feature type="compositionally biased region" description="Polar residues" evidence="1">
    <location>
        <begin position="115"/>
        <end position="135"/>
    </location>
</feature>
<feature type="compositionally biased region" description="Low complexity" evidence="1">
    <location>
        <begin position="169"/>
        <end position="191"/>
    </location>
</feature>
<dbReference type="EMBL" id="CM017321">
    <property type="protein sequence ID" value="KAE7998374.1"/>
    <property type="molecule type" value="Genomic_DNA"/>
</dbReference>
<dbReference type="AlphaFoldDB" id="A0A5N6QJ11"/>
<feature type="compositionally biased region" description="Polar residues" evidence="1">
    <location>
        <begin position="458"/>
        <end position="502"/>
    </location>
</feature>
<feature type="region of interest" description="Disordered" evidence="1">
    <location>
        <begin position="371"/>
        <end position="522"/>
    </location>
</feature>
<dbReference type="Pfam" id="PF03909">
    <property type="entry name" value="BSD"/>
    <property type="match status" value="1"/>
</dbReference>
<evidence type="ECO:0000313" key="3">
    <source>
        <dbReference type="EMBL" id="KAE7998374.1"/>
    </source>
</evidence>
<reference evidence="3 4" key="1">
    <citation type="submission" date="2019-06" db="EMBL/GenBank/DDBJ databases">
        <title>A chromosomal-level reference genome of Carpinus fangiana (Coryloideae, Betulaceae).</title>
        <authorList>
            <person name="Yang X."/>
            <person name="Wang Z."/>
            <person name="Zhang L."/>
            <person name="Hao G."/>
            <person name="Liu J."/>
            <person name="Yang Y."/>
        </authorList>
    </citation>
    <scope>NUCLEOTIDE SEQUENCE [LARGE SCALE GENOMIC DNA]</scope>
    <source>
        <strain evidence="3">Cfa_2016G</strain>
        <tissue evidence="3">Leaf</tissue>
    </source>
</reference>
<name>A0A5N6QJ11_9ROSI</name>
<feature type="compositionally biased region" description="Basic and acidic residues" evidence="1">
    <location>
        <begin position="423"/>
        <end position="443"/>
    </location>
</feature>
<dbReference type="PANTHER" id="PTHR31923">
    <property type="entry name" value="BSD DOMAIN-CONTAINING PROTEIN"/>
    <property type="match status" value="1"/>
</dbReference>
<dbReference type="Proteomes" id="UP000327013">
    <property type="component" value="Chromosome 1"/>
</dbReference>
<evidence type="ECO:0000256" key="1">
    <source>
        <dbReference type="SAM" id="MobiDB-lite"/>
    </source>
</evidence>
<feature type="compositionally biased region" description="Acidic residues" evidence="1">
    <location>
        <begin position="509"/>
        <end position="522"/>
    </location>
</feature>
<feature type="region of interest" description="Disordered" evidence="1">
    <location>
        <begin position="115"/>
        <end position="142"/>
    </location>
</feature>
<dbReference type="PANTHER" id="PTHR31923:SF9">
    <property type="entry name" value="BSD DOMAIN-CONTAINING PROTEIN"/>
    <property type="match status" value="1"/>
</dbReference>
<keyword evidence="4" id="KW-1185">Reference proteome</keyword>
<feature type="region of interest" description="Disordered" evidence="1">
    <location>
        <begin position="159"/>
        <end position="201"/>
    </location>
</feature>
<gene>
    <name evidence="3" type="ORF">FH972_002925</name>
</gene>
<feature type="compositionally biased region" description="Acidic residues" evidence="1">
    <location>
        <begin position="444"/>
        <end position="457"/>
    </location>
</feature>
<dbReference type="OrthoDB" id="1076611at2759"/>
<sequence>MCQRREKKRKKPTWQDHVLPCNLTAAIGTGEKCKQKTFSYQFQNRRSETNKSAEKNPKTRILRYFTLKEKQKKSNKKQSFSFKVPPHVLSQIPNLSIARTIHKFTMSWLFKSFQSDGPDSSESQQTSSPERSPSATPRGVKDDLSLLGQTLGRQLRGVADFLAPPPSPATAAAVDSFDPSSSSSSSSQSEPEPQPQPEPLLGIRNDLAEIGGSFRAGLSLLSGNKAVSEISRLASNLLQFESDGVRDEVASGEEDDDDRIDEGVAGVTDEVLDFASDISTRHELWTDFPLPLDNDFNMSDAQKEHASTVERLAPSLASLRVKLQSYMSEEQFWIVYFILLLPRLSEHDVELLSTSKIVEARNALLQKLQKNAEVENEDTKTLDTSQDGSKASKPEGKNIPSEKKEVSTDNISAGGAEMDDEVSTEKWLEEKDIDRGTQKKIEHEEEISFSDLEDDDNALSNRPSVPETKVSSPSGSSEWVQLNQSSETQCGSGQHKAGQSNSGDKDSEGEGSNDWLTVDDFD</sequence>
<dbReference type="InterPro" id="IPR035925">
    <property type="entry name" value="BSD_dom_sf"/>
</dbReference>
<dbReference type="InterPro" id="IPR005607">
    <property type="entry name" value="BSD_dom"/>
</dbReference>
<evidence type="ECO:0000259" key="2">
    <source>
        <dbReference type="PROSITE" id="PS50858"/>
    </source>
</evidence>
<protein>
    <recommendedName>
        <fullName evidence="2">BSD domain-containing protein</fullName>
    </recommendedName>
</protein>
<dbReference type="PROSITE" id="PS50858">
    <property type="entry name" value="BSD"/>
    <property type="match status" value="1"/>
</dbReference>
<dbReference type="SMART" id="SM00751">
    <property type="entry name" value="BSD"/>
    <property type="match status" value="1"/>
</dbReference>
<accession>A0A5N6QJ11</accession>